<dbReference type="Pfam" id="PF00454">
    <property type="entry name" value="PI3_PI4_kinase"/>
    <property type="match status" value="1"/>
</dbReference>
<dbReference type="CDD" id="cd17039">
    <property type="entry name" value="Ubl_ubiquitin_like"/>
    <property type="match status" value="1"/>
</dbReference>
<keyword evidence="5" id="KW-0418">Kinase</keyword>
<dbReference type="PANTHER" id="PTHR45800">
    <property type="entry name" value="PHOSPHATIDYLINOSITOL 4-KINASE GAMMA"/>
    <property type="match status" value="1"/>
</dbReference>
<evidence type="ECO:0000256" key="1">
    <source>
        <dbReference type="ARBA" id="ARBA00008941"/>
    </source>
</evidence>
<evidence type="ECO:0000256" key="4">
    <source>
        <dbReference type="ARBA" id="ARBA00022741"/>
    </source>
</evidence>
<comment type="caution">
    <text evidence="9">The sequence shown here is derived from an EMBL/GenBank/DDBJ whole genome shotgun (WGS) entry which is preliminary data.</text>
</comment>
<comment type="similarity">
    <text evidence="1">Belongs to the PI3/PI4-kinase family. Type II PI4K subfamily.</text>
</comment>
<dbReference type="EC" id="2.7.1.67" evidence="2"/>
<name>A0A427AHR0_ENSVE</name>
<feature type="domain" description="PI3K/PI4K catalytic" evidence="8">
    <location>
        <begin position="172"/>
        <end position="403"/>
    </location>
</feature>
<keyword evidence="4" id="KW-0547">Nucleotide-binding</keyword>
<evidence type="ECO:0000313" key="10">
    <source>
        <dbReference type="Proteomes" id="UP000287651"/>
    </source>
</evidence>
<proteinExistence type="inferred from homology"/>
<dbReference type="InterPro" id="IPR000403">
    <property type="entry name" value="PI3/4_kinase_cat_dom"/>
</dbReference>
<gene>
    <name evidence="9" type="ORF">B296_00008305</name>
</gene>
<organism evidence="9 10">
    <name type="scientific">Ensete ventricosum</name>
    <name type="common">Abyssinian banana</name>
    <name type="synonym">Musa ensete</name>
    <dbReference type="NCBI Taxonomy" id="4639"/>
    <lineage>
        <taxon>Eukaryota</taxon>
        <taxon>Viridiplantae</taxon>
        <taxon>Streptophyta</taxon>
        <taxon>Embryophyta</taxon>
        <taxon>Tracheophyta</taxon>
        <taxon>Spermatophyta</taxon>
        <taxon>Magnoliopsida</taxon>
        <taxon>Liliopsida</taxon>
        <taxon>Zingiberales</taxon>
        <taxon>Musaceae</taxon>
        <taxon>Ensete</taxon>
    </lineage>
</organism>
<dbReference type="PROSITE" id="PS50290">
    <property type="entry name" value="PI3_4_KINASE_3"/>
    <property type="match status" value="1"/>
</dbReference>
<reference evidence="9 10" key="1">
    <citation type="journal article" date="2014" name="Agronomy (Basel)">
        <title>A Draft Genome Sequence for Ensete ventricosum, the Drought-Tolerant Tree Against Hunger.</title>
        <authorList>
            <person name="Harrison J."/>
            <person name="Moore K.A."/>
            <person name="Paszkiewicz K."/>
            <person name="Jones T."/>
            <person name="Grant M."/>
            <person name="Ambacheew D."/>
            <person name="Muzemil S."/>
            <person name="Studholme D.J."/>
        </authorList>
    </citation>
    <scope>NUCLEOTIDE SEQUENCE [LARGE SCALE GENOMIC DNA]</scope>
</reference>
<evidence type="ECO:0000256" key="2">
    <source>
        <dbReference type="ARBA" id="ARBA00012169"/>
    </source>
</evidence>
<dbReference type="Proteomes" id="UP000287651">
    <property type="component" value="Unassembled WGS sequence"/>
</dbReference>
<keyword evidence="6" id="KW-0067">ATP-binding</keyword>
<evidence type="ECO:0000256" key="6">
    <source>
        <dbReference type="ARBA" id="ARBA00022840"/>
    </source>
</evidence>
<keyword evidence="3" id="KW-0808">Transferase</keyword>
<sequence length="403" mass="43523">MAISVLWEKNAPSLRRRGDVPVAKAPHSLSSTSSFASVLGRPADGGPTDTNWRVFIQTETGCVLGIELDRQDNAHTVKRKLQLALHVPTEESSLVFGDLVLKIDLSAIRGDSPLLLTRSSMDRSSSTPCLSPGVKDLHQSDSSGPVEMLGYSSRRAPMKQLVGDAVKAIGHGVDPVPVHSGLGGAYYFRNSSGDKVAIVKPTDEEPLAPNNPKGFAGKALGQPGLKRSVRVGETGFREVAAYLLDHGSFARVPPTALVKITHPVFHVNVGMSGGNTCSRKRQCISKIASFQQFIPHDFDASDYGTSSFSVSAIHRIGMLDVQILNTDRHAGNLLVRKIETGDGRLASDRFLKRSWSTLPISDPARDSDMLRTELPMIREACLRLVHHLSQGSSKVRALLGGDR</sequence>
<evidence type="ECO:0000259" key="8">
    <source>
        <dbReference type="PROSITE" id="PS50290"/>
    </source>
</evidence>
<evidence type="ECO:0000256" key="7">
    <source>
        <dbReference type="SAM" id="MobiDB-lite"/>
    </source>
</evidence>
<dbReference type="InterPro" id="IPR044571">
    <property type="entry name" value="P4KG1-8"/>
</dbReference>
<feature type="compositionally biased region" description="Polar residues" evidence="7">
    <location>
        <begin position="119"/>
        <end position="129"/>
    </location>
</feature>
<protein>
    <recommendedName>
        <fullName evidence="2">1-phosphatidylinositol 4-kinase</fullName>
        <ecNumber evidence="2">2.7.1.67</ecNumber>
    </recommendedName>
</protein>
<feature type="region of interest" description="Disordered" evidence="7">
    <location>
        <begin position="119"/>
        <end position="144"/>
    </location>
</feature>
<evidence type="ECO:0000256" key="3">
    <source>
        <dbReference type="ARBA" id="ARBA00022679"/>
    </source>
</evidence>
<evidence type="ECO:0000256" key="5">
    <source>
        <dbReference type="ARBA" id="ARBA00022777"/>
    </source>
</evidence>
<dbReference type="AlphaFoldDB" id="A0A427AHR0"/>
<dbReference type="GO" id="GO:0004430">
    <property type="term" value="F:1-phosphatidylinositol 4-kinase activity"/>
    <property type="evidence" value="ECO:0007669"/>
    <property type="project" value="UniProtKB-EC"/>
</dbReference>
<accession>A0A427AHR0</accession>
<dbReference type="GO" id="GO:0005524">
    <property type="term" value="F:ATP binding"/>
    <property type="evidence" value="ECO:0007669"/>
    <property type="project" value="UniProtKB-KW"/>
</dbReference>
<evidence type="ECO:0000313" key="9">
    <source>
        <dbReference type="EMBL" id="RRT75788.1"/>
    </source>
</evidence>
<dbReference type="EMBL" id="AMZH03002378">
    <property type="protein sequence ID" value="RRT75788.1"/>
    <property type="molecule type" value="Genomic_DNA"/>
</dbReference>
<dbReference type="PANTHER" id="PTHR45800:SF45">
    <property type="entry name" value="1-PHOSPHATIDYLINOSITOL 4-KINASE"/>
    <property type="match status" value="1"/>
</dbReference>